<dbReference type="Gene3D" id="3.40.720.10">
    <property type="entry name" value="Alkaline Phosphatase, subunit A"/>
    <property type="match status" value="2"/>
</dbReference>
<feature type="transmembrane region" description="Helical" evidence="13">
    <location>
        <begin position="640"/>
        <end position="665"/>
    </location>
</feature>
<feature type="domain" description="GPI ethanolamine phosphate transferase 2 C-terminal" evidence="14">
    <location>
        <begin position="434"/>
        <end position="848"/>
    </location>
</feature>
<dbReference type="InterPro" id="IPR037674">
    <property type="entry name" value="PIG-G_N"/>
</dbReference>
<evidence type="ECO:0000256" key="11">
    <source>
        <dbReference type="ARBA" id="ARBA00023180"/>
    </source>
</evidence>
<dbReference type="PhylomeDB" id="B6QV67"/>
<evidence type="ECO:0000256" key="5">
    <source>
        <dbReference type="ARBA" id="ARBA00022502"/>
    </source>
</evidence>
<dbReference type="PANTHER" id="PTHR23072:SF0">
    <property type="entry name" value="GPI ETHANOLAMINE PHOSPHATE TRANSFERASE 2"/>
    <property type="match status" value="1"/>
</dbReference>
<dbReference type="InterPro" id="IPR017850">
    <property type="entry name" value="Alkaline_phosphatase_core_sf"/>
</dbReference>
<dbReference type="CDD" id="cd16024">
    <property type="entry name" value="GPI_EPT_2"/>
    <property type="match status" value="1"/>
</dbReference>
<feature type="transmembrane region" description="Helical" evidence="13">
    <location>
        <begin position="468"/>
        <end position="492"/>
    </location>
</feature>
<keyword evidence="11" id="KW-0325">Glycoprotein</keyword>
<sequence length="853" mass="93988">MAGALSKWTLFLANALIPVAVLLFCSGYFPYKPILSGAAEPPVWGKAPPVFDKVILMVVDALRSDFVYSNNSGFVFTQDLIRTGAAWPFTAHASSPTVTMPRIKAITTGSVPSFSDVVLNIAESESMSTLIHQDTIITQLKYGLPGKMLMYGDDTWLNLFPDTFDRFDGTSSFFVSDFTEVDNNVTRHVSPELAQDDWSVMVLHYLGLDHIGHKAGPKSSHMIPKQREMDGIVEEIYNAMLSETHLDSTLLVLLGDHGMNEAGNHGGSSAGETSPALTFISPKLQKHSENSELKGRDSPIEAENFEFYHTVEQSDITPTLAGLLGVPIPLNSLGVFIPEFLGLWGNEVDRVTMLLENTVQIQNVIKMAYPKFSTNGDKINEVSSANGTGLGSSALERLEYEFIAAGLSMSPDEKSTRTHYKFLHSAQSLMSGAASSYKLSMLYSGTLTVAFACLVSAFIAYYTLPTPLVASTVFLFITSVLHGAMMFASSFVEEEQQFWYWITTAWTVYIHLRATSFGLNRLSTKSIIYSISFAAAGRIMRRWNQTGQKFAGEPDIVQYLSSSQPKLLWALVLLTYMVNCQSMIGSAPFRNVFGKSLWTILSIAVSFAAVVFKVSFTAADAPELLDPLILRITRWGFQTSLVFQARLVFIGIASLLVICVISSFTSRGVQNAGRKRLFHEAITLFLITQSRATNIPLFVLFKVQASIIERVDLNSIETTLNLILMQHVAFFAFGGSNALSSVDLSTAYNGVSDYNVVVVGLLTFVSNWAGPIWWMSETAINQRHLTQTEATNRVALLSFNTTMELLAVMAACTILRTHLFVWTVFSPKFLYSIAWALANHLGMNLLATYGLSL</sequence>
<evidence type="ECO:0000256" key="3">
    <source>
        <dbReference type="ARBA" id="ARBA00005315"/>
    </source>
</evidence>
<dbReference type="EMBL" id="DS995906">
    <property type="protein sequence ID" value="EEA18857.1"/>
    <property type="molecule type" value="Genomic_DNA"/>
</dbReference>
<dbReference type="AlphaFoldDB" id="B6QV67"/>
<feature type="transmembrane region" description="Helical" evidence="13">
    <location>
        <begin position="754"/>
        <end position="774"/>
    </location>
</feature>
<evidence type="ECO:0000256" key="10">
    <source>
        <dbReference type="ARBA" id="ARBA00023136"/>
    </source>
</evidence>
<evidence type="ECO:0000256" key="1">
    <source>
        <dbReference type="ARBA" id="ARBA00004477"/>
    </source>
</evidence>
<evidence type="ECO:0000259" key="14">
    <source>
        <dbReference type="Pfam" id="PF19316"/>
    </source>
</evidence>
<evidence type="ECO:0000256" key="8">
    <source>
        <dbReference type="ARBA" id="ARBA00022824"/>
    </source>
</evidence>
<comment type="pathway">
    <text evidence="2 13">Glycolipid biosynthesis; glycosylphosphatidylinositol-anchor biosynthesis.</text>
</comment>
<evidence type="ECO:0000256" key="4">
    <source>
        <dbReference type="ARBA" id="ARBA00020830"/>
    </source>
</evidence>
<dbReference type="GO" id="GO:0005789">
    <property type="term" value="C:endoplasmic reticulum membrane"/>
    <property type="evidence" value="ECO:0007669"/>
    <property type="project" value="UniProtKB-SubCell"/>
</dbReference>
<accession>B6QV67</accession>
<evidence type="ECO:0000256" key="2">
    <source>
        <dbReference type="ARBA" id="ARBA00004687"/>
    </source>
</evidence>
<evidence type="ECO:0000256" key="13">
    <source>
        <dbReference type="RuleBase" id="RU367106"/>
    </source>
</evidence>
<evidence type="ECO:0000256" key="6">
    <source>
        <dbReference type="ARBA" id="ARBA00022679"/>
    </source>
</evidence>
<organism evidence="15 16">
    <name type="scientific">Talaromyces marneffei (strain ATCC 18224 / CBS 334.59 / QM 7333)</name>
    <name type="common">Penicillium marneffei</name>
    <dbReference type="NCBI Taxonomy" id="441960"/>
    <lineage>
        <taxon>Eukaryota</taxon>
        <taxon>Fungi</taxon>
        <taxon>Dikarya</taxon>
        <taxon>Ascomycota</taxon>
        <taxon>Pezizomycotina</taxon>
        <taxon>Eurotiomycetes</taxon>
        <taxon>Eurotiomycetidae</taxon>
        <taxon>Eurotiales</taxon>
        <taxon>Trichocomaceae</taxon>
        <taxon>Talaromyces</taxon>
        <taxon>Talaromyces sect. Talaromyces</taxon>
    </lineage>
</organism>
<comment type="subcellular location">
    <subcellularLocation>
        <location evidence="1 13">Endoplasmic reticulum membrane</location>
        <topology evidence="1 13">Multi-pass membrane protein</topology>
    </subcellularLocation>
</comment>
<keyword evidence="9 13" id="KW-1133">Transmembrane helix</keyword>
<dbReference type="STRING" id="441960.B6QV67"/>
<dbReference type="InterPro" id="IPR002591">
    <property type="entry name" value="Phosphodiest/P_Trfase"/>
</dbReference>
<dbReference type="InterPro" id="IPR045687">
    <property type="entry name" value="PIGG/GPI7_C"/>
</dbReference>
<dbReference type="FunFam" id="3.40.720.10:FF:000045">
    <property type="entry name" value="GPI ethanolamine phosphate transferase 2"/>
    <property type="match status" value="1"/>
</dbReference>
<evidence type="ECO:0000313" key="15">
    <source>
        <dbReference type="EMBL" id="EEA18857.1"/>
    </source>
</evidence>
<feature type="transmembrane region" description="Helical" evidence="13">
    <location>
        <begin position="441"/>
        <end position="461"/>
    </location>
</feature>
<gene>
    <name evidence="15" type="ORF">PMAA_011380</name>
</gene>
<evidence type="ECO:0000256" key="7">
    <source>
        <dbReference type="ARBA" id="ARBA00022692"/>
    </source>
</evidence>
<dbReference type="InterPro" id="IPR039527">
    <property type="entry name" value="PIGG/GPI7"/>
</dbReference>
<dbReference type="OrthoDB" id="272139at2759"/>
<feature type="transmembrane region" description="Helical" evidence="13">
    <location>
        <begin position="498"/>
        <end position="519"/>
    </location>
</feature>
<dbReference type="Pfam" id="PF01663">
    <property type="entry name" value="Phosphodiest"/>
    <property type="match status" value="1"/>
</dbReference>
<dbReference type="UniPathway" id="UPA00196"/>
<keyword evidence="6 13" id="KW-0808">Transferase</keyword>
<protein>
    <recommendedName>
        <fullName evidence="4 13">GPI ethanolamine phosphate transferase 2</fullName>
    </recommendedName>
</protein>
<dbReference type="Proteomes" id="UP000001294">
    <property type="component" value="Unassembled WGS sequence"/>
</dbReference>
<keyword evidence="10 13" id="KW-0472">Membrane</keyword>
<feature type="transmembrane region" description="Helical" evidence="13">
    <location>
        <begin position="829"/>
        <end position="851"/>
    </location>
</feature>
<feature type="transmembrane region" description="Helical" evidence="13">
    <location>
        <begin position="12"/>
        <end position="31"/>
    </location>
</feature>
<evidence type="ECO:0000256" key="12">
    <source>
        <dbReference type="ARBA" id="ARBA00056729"/>
    </source>
</evidence>
<feature type="transmembrane region" description="Helical" evidence="13">
    <location>
        <begin position="722"/>
        <end position="742"/>
    </location>
</feature>
<evidence type="ECO:0000256" key="9">
    <source>
        <dbReference type="ARBA" id="ARBA00022989"/>
    </source>
</evidence>
<dbReference type="VEuPathDB" id="FungiDB:PMAA_011380"/>
<keyword evidence="7 13" id="KW-0812">Transmembrane</keyword>
<proteinExistence type="inferred from homology"/>
<evidence type="ECO:0000313" key="16">
    <source>
        <dbReference type="Proteomes" id="UP000001294"/>
    </source>
</evidence>
<feature type="transmembrane region" description="Helical" evidence="13">
    <location>
        <begin position="567"/>
        <end position="584"/>
    </location>
</feature>
<reference evidence="16" key="1">
    <citation type="journal article" date="2015" name="Genome Announc.">
        <title>Genome sequence of the AIDS-associated pathogen Penicillium marneffei (ATCC18224) and its near taxonomic relative Talaromyces stipitatus (ATCC10500).</title>
        <authorList>
            <person name="Nierman W.C."/>
            <person name="Fedorova-Abrams N.D."/>
            <person name="Andrianopoulos A."/>
        </authorList>
    </citation>
    <scope>NUCLEOTIDE SEQUENCE [LARGE SCALE GENOMIC DNA]</scope>
    <source>
        <strain evidence="16">ATCC 18224 / CBS 334.59 / QM 7333</strain>
    </source>
</reference>
<comment type="function">
    <text evidence="12 13">Ethanolamine phosphate transferase involved in glycosylphosphatidylinositol-anchor biosynthesis. Transfers ethanolamine phosphate to the GPI second mannose.</text>
</comment>
<dbReference type="SUPFAM" id="SSF53649">
    <property type="entry name" value="Alkaline phosphatase-like"/>
    <property type="match status" value="1"/>
</dbReference>
<dbReference type="Pfam" id="PF19316">
    <property type="entry name" value="PIGO_PIGG"/>
    <property type="match status" value="1"/>
</dbReference>
<keyword evidence="16" id="KW-1185">Reference proteome</keyword>
<feature type="transmembrane region" description="Helical" evidence="13">
    <location>
        <begin position="596"/>
        <end position="619"/>
    </location>
</feature>
<dbReference type="GO" id="GO:0051267">
    <property type="term" value="F:CP2 mannose-ethanolamine phosphotransferase activity"/>
    <property type="evidence" value="ECO:0007669"/>
    <property type="project" value="TreeGrafter"/>
</dbReference>
<dbReference type="PANTHER" id="PTHR23072">
    <property type="entry name" value="PHOSPHATIDYLINOSITOL GLYCAN-RELATED"/>
    <property type="match status" value="1"/>
</dbReference>
<keyword evidence="8 13" id="KW-0256">Endoplasmic reticulum</keyword>
<keyword evidence="5 13" id="KW-0337">GPI-anchor biosynthesis</keyword>
<comment type="similarity">
    <text evidence="3 13">Belongs to the PIGG/PIGN/PIGO family. PIGG subfamily.</text>
</comment>
<feature type="transmembrane region" description="Helical" evidence="13">
    <location>
        <begin position="794"/>
        <end position="817"/>
    </location>
</feature>
<dbReference type="GO" id="GO:0006506">
    <property type="term" value="P:GPI anchor biosynthetic process"/>
    <property type="evidence" value="ECO:0007669"/>
    <property type="project" value="UniProtKB-UniPathway"/>
</dbReference>
<name>B6QV67_TALMQ</name>